<keyword evidence="2" id="KW-1185">Reference proteome</keyword>
<dbReference type="AlphaFoldDB" id="A0A821W824"/>
<evidence type="ECO:0000313" key="1">
    <source>
        <dbReference type="EMBL" id="CAF4921334.1"/>
    </source>
</evidence>
<comment type="caution">
    <text evidence="1">The sequence shown here is derived from an EMBL/GenBank/DDBJ whole genome shotgun (WGS) entry which is preliminary data.</text>
</comment>
<organism evidence="1 2">
    <name type="scientific">Pieris macdunnoughi</name>
    <dbReference type="NCBI Taxonomy" id="345717"/>
    <lineage>
        <taxon>Eukaryota</taxon>
        <taxon>Metazoa</taxon>
        <taxon>Ecdysozoa</taxon>
        <taxon>Arthropoda</taxon>
        <taxon>Hexapoda</taxon>
        <taxon>Insecta</taxon>
        <taxon>Pterygota</taxon>
        <taxon>Neoptera</taxon>
        <taxon>Endopterygota</taxon>
        <taxon>Lepidoptera</taxon>
        <taxon>Glossata</taxon>
        <taxon>Ditrysia</taxon>
        <taxon>Papilionoidea</taxon>
        <taxon>Pieridae</taxon>
        <taxon>Pierinae</taxon>
        <taxon>Pieris</taxon>
    </lineage>
</organism>
<dbReference type="InterPro" id="IPR013320">
    <property type="entry name" value="ConA-like_dom_sf"/>
</dbReference>
<dbReference type="SUPFAM" id="SSF49899">
    <property type="entry name" value="Concanavalin A-like lectins/glucanases"/>
    <property type="match status" value="1"/>
</dbReference>
<sequence length="117" mass="13233">MSSLTNIWYFQKIRIQLYPNSARNVWGQIGTTFVCSCPRPYLGHTCQYNYTAATFGQESARRHSVVVVNVSEAARRAVHAALDISMFVRTRKPTGQIFHLGSGASRYRDNVSFSKNI</sequence>
<accession>A0A821W824</accession>
<dbReference type="EMBL" id="CAJOBZ010000057">
    <property type="protein sequence ID" value="CAF4921334.1"/>
    <property type="molecule type" value="Genomic_DNA"/>
</dbReference>
<dbReference type="OrthoDB" id="283575at2759"/>
<proteinExistence type="predicted"/>
<name>A0A821W824_9NEOP</name>
<dbReference type="Proteomes" id="UP000663880">
    <property type="component" value="Unassembled WGS sequence"/>
</dbReference>
<evidence type="ECO:0000313" key="2">
    <source>
        <dbReference type="Proteomes" id="UP000663880"/>
    </source>
</evidence>
<gene>
    <name evidence="1" type="ORF">PMACD_LOCUS13055</name>
</gene>
<protein>
    <recommendedName>
        <fullName evidence="3">EGF-like domain-containing protein</fullName>
    </recommendedName>
</protein>
<reference evidence="1" key="1">
    <citation type="submission" date="2021-02" db="EMBL/GenBank/DDBJ databases">
        <authorList>
            <person name="Steward A R."/>
        </authorList>
    </citation>
    <scope>NUCLEOTIDE SEQUENCE</scope>
</reference>
<evidence type="ECO:0008006" key="3">
    <source>
        <dbReference type="Google" id="ProtNLM"/>
    </source>
</evidence>